<evidence type="ECO:0000313" key="1">
    <source>
        <dbReference type="EMBL" id="MBB3893389.1"/>
    </source>
</evidence>
<dbReference type="Proteomes" id="UP000530564">
    <property type="component" value="Unassembled WGS sequence"/>
</dbReference>
<accession>A0A840A5X7</accession>
<dbReference type="EMBL" id="JACIDK010000010">
    <property type="protein sequence ID" value="MBB3893389.1"/>
    <property type="molecule type" value="Genomic_DNA"/>
</dbReference>
<organism evidence="1 2">
    <name type="scientific">Phenylobacterium haematophilum</name>
    <dbReference type="NCBI Taxonomy" id="98513"/>
    <lineage>
        <taxon>Bacteria</taxon>
        <taxon>Pseudomonadati</taxon>
        <taxon>Pseudomonadota</taxon>
        <taxon>Alphaproteobacteria</taxon>
        <taxon>Caulobacterales</taxon>
        <taxon>Caulobacteraceae</taxon>
        <taxon>Phenylobacterium</taxon>
    </lineage>
</organism>
<evidence type="ECO:0000313" key="2">
    <source>
        <dbReference type="Proteomes" id="UP000530564"/>
    </source>
</evidence>
<gene>
    <name evidence="1" type="ORF">GGQ61_004133</name>
</gene>
<proteinExistence type="predicted"/>
<sequence>MLSSVITKRRCAGEPAETIRAFPQDADALSEIWRLLVADRDPQRLREISWRRADGVVVTHEALIEWAELR</sequence>
<comment type="caution">
    <text evidence="1">The sequence shown here is derived from an EMBL/GenBank/DDBJ whole genome shotgun (WGS) entry which is preliminary data.</text>
</comment>
<reference evidence="1 2" key="1">
    <citation type="submission" date="2020-08" db="EMBL/GenBank/DDBJ databases">
        <title>Genomic Encyclopedia of Type Strains, Phase IV (KMG-IV): sequencing the most valuable type-strain genomes for metagenomic binning, comparative biology and taxonomic classification.</title>
        <authorList>
            <person name="Goeker M."/>
        </authorList>
    </citation>
    <scope>NUCLEOTIDE SEQUENCE [LARGE SCALE GENOMIC DNA]</scope>
    <source>
        <strain evidence="1 2">DSM 21793</strain>
    </source>
</reference>
<protein>
    <submittedName>
        <fullName evidence="1">Uncharacterized protein</fullName>
    </submittedName>
</protein>
<keyword evidence="2" id="KW-1185">Reference proteome</keyword>
<dbReference type="RefSeq" id="WP_183776898.1">
    <property type="nucleotide sequence ID" value="NZ_JACIDK010000010.1"/>
</dbReference>
<name>A0A840A5X7_9CAUL</name>
<dbReference type="AlphaFoldDB" id="A0A840A5X7"/>